<name>A0A4R9I7Q8_9LEPT</name>
<dbReference type="Proteomes" id="UP000298009">
    <property type="component" value="Unassembled WGS sequence"/>
</dbReference>
<dbReference type="PANTHER" id="PTHR35377">
    <property type="entry name" value="ANTITOXIN VAPB49-RELATED-RELATED"/>
    <property type="match status" value="1"/>
</dbReference>
<sequence length="92" mass="10407">MIYVGVRDLKAKLSEYLDKARLGNEVIVTDHGKPIARLIKEPSKQKTTIEKMYLLAEKGIIQLPSKDKQSKSPTPLKTKSKMKASEILLNDR</sequence>
<evidence type="ECO:0000313" key="5">
    <source>
        <dbReference type="Proteomes" id="UP000298009"/>
    </source>
</evidence>
<comment type="similarity">
    <text evidence="1 2">Belongs to the phD/YefM antitoxin family.</text>
</comment>
<evidence type="ECO:0000256" key="2">
    <source>
        <dbReference type="RuleBase" id="RU362080"/>
    </source>
</evidence>
<comment type="caution">
    <text evidence="4">The sequence shown here is derived from an EMBL/GenBank/DDBJ whole genome shotgun (WGS) entry which is preliminary data.</text>
</comment>
<accession>A0A4R9I7Q8</accession>
<dbReference type="EMBL" id="RQFK01000026">
    <property type="protein sequence ID" value="TGK81767.1"/>
    <property type="molecule type" value="Genomic_DNA"/>
</dbReference>
<feature type="region of interest" description="Disordered" evidence="3">
    <location>
        <begin position="64"/>
        <end position="92"/>
    </location>
</feature>
<dbReference type="InterPro" id="IPR051416">
    <property type="entry name" value="phD-YefM_TA_antitoxins"/>
</dbReference>
<reference evidence="4" key="1">
    <citation type="journal article" date="2019" name="PLoS Negl. Trop. Dis.">
        <title>Revisiting the worldwide diversity of Leptospira species in the environment.</title>
        <authorList>
            <person name="Vincent A.T."/>
            <person name="Schiettekatte O."/>
            <person name="Bourhy P."/>
            <person name="Veyrier F.J."/>
            <person name="Picardeau M."/>
        </authorList>
    </citation>
    <scope>NUCLEOTIDE SEQUENCE [LARGE SCALE GENOMIC DNA]</scope>
    <source>
        <strain evidence="4">201800287</strain>
    </source>
</reference>
<evidence type="ECO:0000313" key="4">
    <source>
        <dbReference type="EMBL" id="TGK81767.1"/>
    </source>
</evidence>
<dbReference type="SUPFAM" id="SSF143120">
    <property type="entry name" value="YefM-like"/>
    <property type="match status" value="1"/>
</dbReference>
<dbReference type="AlphaFoldDB" id="A0A4R9I7Q8"/>
<dbReference type="NCBIfam" id="TIGR01552">
    <property type="entry name" value="phd_fam"/>
    <property type="match status" value="1"/>
</dbReference>
<keyword evidence="5" id="KW-1185">Reference proteome</keyword>
<dbReference type="Gene3D" id="3.40.1620.10">
    <property type="entry name" value="YefM-like domain"/>
    <property type="match status" value="1"/>
</dbReference>
<dbReference type="Pfam" id="PF02604">
    <property type="entry name" value="PhdYeFM_antitox"/>
    <property type="match status" value="1"/>
</dbReference>
<dbReference type="InterPro" id="IPR006442">
    <property type="entry name" value="Antitoxin_Phd/YefM"/>
</dbReference>
<dbReference type="InterPro" id="IPR036165">
    <property type="entry name" value="YefM-like_sf"/>
</dbReference>
<gene>
    <name evidence="4" type="ORF">EHQ24_10740</name>
</gene>
<comment type="function">
    <text evidence="2">Antitoxin component of a type II toxin-antitoxin (TA) system.</text>
</comment>
<protein>
    <recommendedName>
        <fullName evidence="2">Antitoxin</fullName>
    </recommendedName>
</protein>
<evidence type="ECO:0000256" key="1">
    <source>
        <dbReference type="ARBA" id="ARBA00009981"/>
    </source>
</evidence>
<organism evidence="4 5">
    <name type="scientific">Leptospira noumeaensis</name>
    <dbReference type="NCBI Taxonomy" id="2484964"/>
    <lineage>
        <taxon>Bacteria</taxon>
        <taxon>Pseudomonadati</taxon>
        <taxon>Spirochaetota</taxon>
        <taxon>Spirochaetia</taxon>
        <taxon>Leptospirales</taxon>
        <taxon>Leptospiraceae</taxon>
        <taxon>Leptospira</taxon>
    </lineage>
</organism>
<proteinExistence type="inferred from homology"/>
<evidence type="ECO:0000256" key="3">
    <source>
        <dbReference type="SAM" id="MobiDB-lite"/>
    </source>
</evidence>
<dbReference type="OrthoDB" id="332038at2"/>